<name>A0A2R5G4H5_NOSCO</name>
<dbReference type="AlphaFoldDB" id="A0A2R5G4H5"/>
<comment type="caution">
    <text evidence="1">The sequence shown here is derived from an EMBL/GenBank/DDBJ whole genome shotgun (WGS) entry which is preliminary data.</text>
</comment>
<evidence type="ECO:0000313" key="1">
    <source>
        <dbReference type="EMBL" id="GBG22951.1"/>
    </source>
</evidence>
<dbReference type="EMBL" id="BDUD01000002">
    <property type="protein sequence ID" value="GBG22951.1"/>
    <property type="molecule type" value="Genomic_DNA"/>
</dbReference>
<protein>
    <submittedName>
        <fullName evidence="1">Uncharacterized protein</fullName>
    </submittedName>
</protein>
<accession>A0A2R5G4H5</accession>
<proteinExistence type="predicted"/>
<reference evidence="1 2" key="1">
    <citation type="submission" date="2017-06" db="EMBL/GenBank/DDBJ databases">
        <title>Genome sequencing of cyanobaciteial culture collection at National Institute for Environmental Studies (NIES).</title>
        <authorList>
            <person name="Hirose Y."/>
            <person name="Shimura Y."/>
            <person name="Fujisawa T."/>
            <person name="Nakamura Y."/>
            <person name="Kawachi M."/>
        </authorList>
    </citation>
    <scope>NUCLEOTIDE SEQUENCE [LARGE SCALE GENOMIC DNA]</scope>
    <source>
        <strain evidence="1 2">NIES-4072</strain>
    </source>
</reference>
<sequence>MDLNSPLIYSDGVNSDGVNFDVFNVSSYSKKLTFAVRGGRTKKLVEKW</sequence>
<dbReference type="Proteomes" id="UP000245124">
    <property type="component" value="Unassembled WGS sequence"/>
</dbReference>
<keyword evidence="2" id="KW-1185">Reference proteome</keyword>
<evidence type="ECO:0000313" key="2">
    <source>
        <dbReference type="Proteomes" id="UP000245124"/>
    </source>
</evidence>
<organism evidence="1 2">
    <name type="scientific">Nostoc commune NIES-4072</name>
    <dbReference type="NCBI Taxonomy" id="2005467"/>
    <lineage>
        <taxon>Bacteria</taxon>
        <taxon>Bacillati</taxon>
        <taxon>Cyanobacteriota</taxon>
        <taxon>Cyanophyceae</taxon>
        <taxon>Nostocales</taxon>
        <taxon>Nostocaceae</taxon>
        <taxon>Nostoc</taxon>
    </lineage>
</organism>
<gene>
    <name evidence="1" type="ORF">NIES4072_66630</name>
</gene>